<name>A0AA39UYU9_9LECA</name>
<keyword evidence="2" id="KW-1185">Reference proteome</keyword>
<proteinExistence type="predicted"/>
<evidence type="ECO:0000313" key="2">
    <source>
        <dbReference type="Proteomes" id="UP001166286"/>
    </source>
</evidence>
<reference evidence="1" key="1">
    <citation type="submission" date="2023-03" db="EMBL/GenBank/DDBJ databases">
        <title>Complete genome of Cladonia borealis.</title>
        <authorList>
            <person name="Park H."/>
        </authorList>
    </citation>
    <scope>NUCLEOTIDE SEQUENCE</scope>
    <source>
        <strain evidence="1">ANT050790</strain>
    </source>
</reference>
<comment type="caution">
    <text evidence="1">The sequence shown here is derived from an EMBL/GenBank/DDBJ whole genome shotgun (WGS) entry which is preliminary data.</text>
</comment>
<dbReference type="Proteomes" id="UP001166286">
    <property type="component" value="Unassembled WGS sequence"/>
</dbReference>
<dbReference type="EMBL" id="JAFEKC020000019">
    <property type="protein sequence ID" value="KAK0509218.1"/>
    <property type="molecule type" value="Genomic_DNA"/>
</dbReference>
<organism evidence="1 2">
    <name type="scientific">Cladonia borealis</name>
    <dbReference type="NCBI Taxonomy" id="184061"/>
    <lineage>
        <taxon>Eukaryota</taxon>
        <taxon>Fungi</taxon>
        <taxon>Dikarya</taxon>
        <taxon>Ascomycota</taxon>
        <taxon>Pezizomycotina</taxon>
        <taxon>Lecanoromycetes</taxon>
        <taxon>OSLEUM clade</taxon>
        <taxon>Lecanoromycetidae</taxon>
        <taxon>Lecanorales</taxon>
        <taxon>Lecanorineae</taxon>
        <taxon>Cladoniaceae</taxon>
        <taxon>Cladonia</taxon>
    </lineage>
</organism>
<sequence length="117" mass="13482">MPPSIDYRQLRYEKQLSQDVVLVTVPTSAGHQLMVFKSQTKSCFELYHEIKVLLTLPRSVHIAQPPEFLVTTKQSDYHDSRVCGVLIKHYELGTLYNVLPQRRREGTLALEQQTQLG</sequence>
<gene>
    <name evidence="1" type="ORF">JMJ35_008589</name>
</gene>
<accession>A0AA39UYU9</accession>
<evidence type="ECO:0000313" key="1">
    <source>
        <dbReference type="EMBL" id="KAK0509218.1"/>
    </source>
</evidence>
<dbReference type="AlphaFoldDB" id="A0AA39UYU9"/>
<protein>
    <submittedName>
        <fullName evidence="1">Uncharacterized protein</fullName>
    </submittedName>
</protein>